<evidence type="ECO:0000313" key="3">
    <source>
        <dbReference type="EMBL" id="SHI58268.1"/>
    </source>
</evidence>
<dbReference type="RefSeq" id="WP_073248772.1">
    <property type="nucleotide sequence ID" value="NZ_FQZQ01000002.1"/>
</dbReference>
<proteinExistence type="predicted"/>
<evidence type="ECO:0000256" key="1">
    <source>
        <dbReference type="SAM" id="MobiDB-lite"/>
    </source>
</evidence>
<accession>A0A1M6CC13</accession>
<feature type="compositionally biased region" description="Basic and acidic residues" evidence="1">
    <location>
        <begin position="1"/>
        <end position="20"/>
    </location>
</feature>
<dbReference type="PANTHER" id="PTHR43283">
    <property type="entry name" value="BETA-LACTAMASE-RELATED"/>
    <property type="match status" value="1"/>
</dbReference>
<dbReference type="InterPro" id="IPR012338">
    <property type="entry name" value="Beta-lactam/transpept-like"/>
</dbReference>
<dbReference type="OrthoDB" id="9814204at2"/>
<dbReference type="Proteomes" id="UP000183982">
    <property type="component" value="Unassembled WGS sequence"/>
</dbReference>
<reference evidence="4" key="1">
    <citation type="submission" date="2016-11" db="EMBL/GenBank/DDBJ databases">
        <authorList>
            <person name="Varghese N."/>
            <person name="Submissions S."/>
        </authorList>
    </citation>
    <scope>NUCLEOTIDE SEQUENCE [LARGE SCALE GENOMIC DNA]</scope>
    <source>
        <strain evidence="4">DSM 100564</strain>
    </source>
</reference>
<dbReference type="STRING" id="1470563.SAMN05444000_10223"/>
<dbReference type="Pfam" id="PF00144">
    <property type="entry name" value="Beta-lactamase"/>
    <property type="match status" value="1"/>
</dbReference>
<evidence type="ECO:0000259" key="2">
    <source>
        <dbReference type="Pfam" id="PF00144"/>
    </source>
</evidence>
<feature type="domain" description="Beta-lactamase-related" evidence="2">
    <location>
        <begin position="82"/>
        <end position="352"/>
    </location>
</feature>
<name>A0A1M6CC13_9RHOB</name>
<evidence type="ECO:0000313" key="4">
    <source>
        <dbReference type="Proteomes" id="UP000183982"/>
    </source>
</evidence>
<dbReference type="SUPFAM" id="SSF56601">
    <property type="entry name" value="beta-lactamase/transpeptidase-like"/>
    <property type="match status" value="1"/>
</dbReference>
<organism evidence="3 4">
    <name type="scientific">Shimia gijangensis</name>
    <dbReference type="NCBI Taxonomy" id="1470563"/>
    <lineage>
        <taxon>Bacteria</taxon>
        <taxon>Pseudomonadati</taxon>
        <taxon>Pseudomonadota</taxon>
        <taxon>Alphaproteobacteria</taxon>
        <taxon>Rhodobacterales</taxon>
        <taxon>Roseobacteraceae</taxon>
    </lineage>
</organism>
<gene>
    <name evidence="3" type="ORF">SAMN05444000_10223</name>
</gene>
<dbReference type="InterPro" id="IPR050789">
    <property type="entry name" value="Diverse_Enzym_Activities"/>
</dbReference>
<protein>
    <submittedName>
        <fullName evidence="3">CubicO group peptidase, beta-lactamase class C family</fullName>
    </submittedName>
</protein>
<dbReference type="PANTHER" id="PTHR43283:SF7">
    <property type="entry name" value="BETA-LACTAMASE-RELATED DOMAIN-CONTAINING PROTEIN"/>
    <property type="match status" value="1"/>
</dbReference>
<dbReference type="AlphaFoldDB" id="A0A1M6CC13"/>
<dbReference type="Gene3D" id="3.40.710.10">
    <property type="entry name" value="DD-peptidase/beta-lactamase superfamily"/>
    <property type="match status" value="1"/>
</dbReference>
<dbReference type="EMBL" id="FQZQ01000002">
    <property type="protein sequence ID" value="SHI58268.1"/>
    <property type="molecule type" value="Genomic_DNA"/>
</dbReference>
<feature type="region of interest" description="Disordered" evidence="1">
    <location>
        <begin position="1"/>
        <end position="26"/>
    </location>
</feature>
<keyword evidence="4" id="KW-1185">Reference proteome</keyword>
<sequence>MSEQDVHVNPDLRVGEDNKQRWNQPARRRHGFHNAHKLMRRMHMVRSRHVMELIDDPQDLVNCVEGLNDLISHPAFSALICVQGNRVVFERCASDFSVLQPHSIQSVTKLHIHLIVGRLVAQGLLDLEQPVSHYLPEIGAGYADAPVQRLLDMAIDNDFSEDYSDPLSDCYAEEIALGWRLPEDGVAEISLSEFASRISGYRPETAMETIQYKSANTDVLTLICHKVCPHDLKVEIEAIADAAGYEGAFHISLSPDQMPAFSGGGCLSARDLARFGLLFARKGLDVHGKPFANQAFLNATLGRAALPMSPPKDWLKYSNHTMTNGQLLGHAGYGGQFLLVDCENEISCAFQSVLENEAGYDDDYMADVVLALSKLCEAISR</sequence>
<dbReference type="InterPro" id="IPR001466">
    <property type="entry name" value="Beta-lactam-related"/>
</dbReference>